<sequence>MHLTSFKLLFLISAASVISGASVAERDYFPAYEGNRHGPRNDWSDYDRQGERYRDVDYRDERDYRHSDRLDDDLEYDSHRRGEYQREHYGGRYRYGPGNGDEDWEYTDDKYGGIRDDSDDMNGEGRRDDSKTDHSEQLPHTGSPAGGDGDLTNDNEGGSHSTDGDASGTPAKNDTSKPGGQPSGDETNLSSNDRCHGNLVDGKVDLLGINADICIGLGAGGTSRPHDGLPSGPASDKVGDTVKNIAEGLPGGKSINGSKGSDGQGSPAGVTEDLTRGSPSIPDGSNTSGDNTGQVSDWTGSEAGRCEGIAVKVRQLLGIDADAVVCLGNLIKVDLNVRGGDNGPKGLIGGVIDNVSLGKDVEGRRREYCETIKAHASILGIKVDAVVCLPDILIHL</sequence>
<evidence type="ECO:0000256" key="2">
    <source>
        <dbReference type="SAM" id="SignalP"/>
    </source>
</evidence>
<accession>A0A1Y1Y8I4</accession>
<comment type="caution">
    <text evidence="3">The sequence shown here is derived from an EMBL/GenBank/DDBJ whole genome shotgun (WGS) entry which is preliminary data.</text>
</comment>
<reference evidence="3 4" key="1">
    <citation type="submission" date="2016-07" db="EMBL/GenBank/DDBJ databases">
        <title>Pervasive Adenine N6-methylation of Active Genes in Fungi.</title>
        <authorList>
            <consortium name="DOE Joint Genome Institute"/>
            <person name="Mondo S.J."/>
            <person name="Dannebaum R.O."/>
            <person name="Kuo R.C."/>
            <person name="Labutti K."/>
            <person name="Haridas S."/>
            <person name="Kuo A."/>
            <person name="Salamov A."/>
            <person name="Ahrendt S.R."/>
            <person name="Lipzen A."/>
            <person name="Sullivan W."/>
            <person name="Andreopoulos W.B."/>
            <person name="Clum A."/>
            <person name="Lindquist E."/>
            <person name="Daum C."/>
            <person name="Ramamoorthy G.K."/>
            <person name="Gryganskyi A."/>
            <person name="Culley D."/>
            <person name="Magnuson J.K."/>
            <person name="James T.Y."/>
            <person name="O'Malley M.A."/>
            <person name="Stajich J.E."/>
            <person name="Spatafora J.W."/>
            <person name="Visel A."/>
            <person name="Grigoriev I.V."/>
        </authorList>
    </citation>
    <scope>NUCLEOTIDE SEQUENCE [LARGE SCALE GENOMIC DNA]</scope>
    <source>
        <strain evidence="3 4">CBS 931.73</strain>
    </source>
</reference>
<dbReference type="InParanoid" id="A0A1Y1Y8I4"/>
<dbReference type="EMBL" id="MCFE01000211">
    <property type="protein sequence ID" value="ORX94185.1"/>
    <property type="molecule type" value="Genomic_DNA"/>
</dbReference>
<feature type="chain" id="PRO_5012101430" evidence="2">
    <location>
        <begin position="21"/>
        <end position="396"/>
    </location>
</feature>
<keyword evidence="2" id="KW-0732">Signal</keyword>
<keyword evidence="4" id="KW-1185">Reference proteome</keyword>
<organism evidence="3 4">
    <name type="scientific">Basidiobolus meristosporus CBS 931.73</name>
    <dbReference type="NCBI Taxonomy" id="1314790"/>
    <lineage>
        <taxon>Eukaryota</taxon>
        <taxon>Fungi</taxon>
        <taxon>Fungi incertae sedis</taxon>
        <taxon>Zoopagomycota</taxon>
        <taxon>Entomophthoromycotina</taxon>
        <taxon>Basidiobolomycetes</taxon>
        <taxon>Basidiobolales</taxon>
        <taxon>Basidiobolaceae</taxon>
        <taxon>Basidiobolus</taxon>
    </lineage>
</organism>
<feature type="signal peptide" evidence="2">
    <location>
        <begin position="1"/>
        <end position="20"/>
    </location>
</feature>
<dbReference type="Proteomes" id="UP000193498">
    <property type="component" value="Unassembled WGS sequence"/>
</dbReference>
<evidence type="ECO:0000313" key="3">
    <source>
        <dbReference type="EMBL" id="ORX94185.1"/>
    </source>
</evidence>
<feature type="compositionally biased region" description="Polar residues" evidence="1">
    <location>
        <begin position="170"/>
        <end position="192"/>
    </location>
</feature>
<feature type="compositionally biased region" description="Basic and acidic residues" evidence="1">
    <location>
        <begin position="107"/>
        <end position="116"/>
    </location>
</feature>
<evidence type="ECO:0000313" key="4">
    <source>
        <dbReference type="Proteomes" id="UP000193498"/>
    </source>
</evidence>
<gene>
    <name evidence="3" type="ORF">K493DRAFT_302200</name>
</gene>
<evidence type="ECO:0000256" key="1">
    <source>
        <dbReference type="SAM" id="MobiDB-lite"/>
    </source>
</evidence>
<name>A0A1Y1Y8I4_9FUNG</name>
<feature type="region of interest" description="Disordered" evidence="1">
    <location>
        <begin position="89"/>
        <end position="194"/>
    </location>
</feature>
<feature type="compositionally biased region" description="Basic and acidic residues" evidence="1">
    <location>
        <begin position="34"/>
        <end position="69"/>
    </location>
</feature>
<feature type="region of interest" description="Disordered" evidence="1">
    <location>
        <begin position="34"/>
        <end position="71"/>
    </location>
</feature>
<feature type="compositionally biased region" description="Polar residues" evidence="1">
    <location>
        <begin position="283"/>
        <end position="299"/>
    </location>
</feature>
<dbReference type="AlphaFoldDB" id="A0A1Y1Y8I4"/>
<protein>
    <submittedName>
        <fullName evidence="3">Uncharacterized protein</fullName>
    </submittedName>
</protein>
<feature type="compositionally biased region" description="Basic and acidic residues" evidence="1">
    <location>
        <begin position="123"/>
        <end position="137"/>
    </location>
</feature>
<proteinExistence type="predicted"/>
<feature type="region of interest" description="Disordered" evidence="1">
    <location>
        <begin position="223"/>
        <end position="299"/>
    </location>
</feature>
<feature type="compositionally biased region" description="Polar residues" evidence="1">
    <location>
        <begin position="152"/>
        <end position="161"/>
    </location>
</feature>